<dbReference type="AlphaFoldDB" id="A0A2I0WBT0"/>
<dbReference type="PANTHER" id="PTHR47926:SF401">
    <property type="entry name" value="PENTATRICOPEPTIDE REPEAT-CONTAINING PROTEIN"/>
    <property type="match status" value="1"/>
</dbReference>
<dbReference type="InterPro" id="IPR002885">
    <property type="entry name" value="PPR_rpt"/>
</dbReference>
<dbReference type="Pfam" id="PF13041">
    <property type="entry name" value="PPR_2"/>
    <property type="match status" value="2"/>
</dbReference>
<organism evidence="4 5">
    <name type="scientific">Dendrobium catenatum</name>
    <dbReference type="NCBI Taxonomy" id="906689"/>
    <lineage>
        <taxon>Eukaryota</taxon>
        <taxon>Viridiplantae</taxon>
        <taxon>Streptophyta</taxon>
        <taxon>Embryophyta</taxon>
        <taxon>Tracheophyta</taxon>
        <taxon>Spermatophyta</taxon>
        <taxon>Magnoliopsida</taxon>
        <taxon>Liliopsida</taxon>
        <taxon>Asparagales</taxon>
        <taxon>Orchidaceae</taxon>
        <taxon>Epidendroideae</taxon>
        <taxon>Malaxideae</taxon>
        <taxon>Dendrobiinae</taxon>
        <taxon>Dendrobium</taxon>
    </lineage>
</organism>
<dbReference type="InterPro" id="IPR046960">
    <property type="entry name" value="PPR_At4g14850-like_plant"/>
</dbReference>
<keyword evidence="2" id="KW-0677">Repeat</keyword>
<dbReference type="FunFam" id="1.25.40.10:FF:000348">
    <property type="entry name" value="Pentatricopeptide repeat-containing protein chloroplastic"/>
    <property type="match status" value="1"/>
</dbReference>
<feature type="repeat" description="PPR" evidence="3">
    <location>
        <begin position="215"/>
        <end position="249"/>
    </location>
</feature>
<accession>A0A2I0WBT0</accession>
<dbReference type="InterPro" id="IPR046848">
    <property type="entry name" value="E_motif"/>
</dbReference>
<evidence type="ECO:0000256" key="2">
    <source>
        <dbReference type="ARBA" id="ARBA00022737"/>
    </source>
</evidence>
<dbReference type="FunFam" id="1.25.40.10:FF:000690">
    <property type="entry name" value="Pentatricopeptide repeat-containing protein"/>
    <property type="match status" value="1"/>
</dbReference>
<name>A0A2I0WBT0_9ASPA</name>
<dbReference type="Pfam" id="PF01535">
    <property type="entry name" value="PPR"/>
    <property type="match status" value="2"/>
</dbReference>
<evidence type="ECO:0000256" key="1">
    <source>
        <dbReference type="ARBA" id="ARBA00006643"/>
    </source>
</evidence>
<dbReference type="GO" id="GO:0009451">
    <property type="term" value="P:RNA modification"/>
    <property type="evidence" value="ECO:0007669"/>
    <property type="project" value="InterPro"/>
</dbReference>
<sequence>MPNRRPISATSFAATSLIGLINQCRSLRKLHQIHAQILTSPLYNHRMASSLLSRLLFFCSTSPSLASLPYASNLFHSITDPTLSDYNAIIRTQSSSFSASMSPFFLYIQMLARDIRPDHLTFPFLLKFCSFRLSANAGQALHAHVVKLGFQVDIFIQNSMIIMYSSCGLLVHAQKVFEQMPQRDVVSENSILSGYLKCGKFDAALELFSRMENRNVRTWNSIISGLVQGGRAREALDLFQEMQFSGGESVKPDKITIASLIKACASIGALDHGKWLHRYLRRKRLDFDVVIGTALIDMYGKCGSLAEAREVFGEILEKDVLAWSAMISALAVHGCGEEAFILFEKMVRAGLKPNYVTFGSLLSACAHLGLVEKGRWCFDLMKRVYLIEPQVQHFACMVDLLGRAGLFSEAETLIRSMPMEPDSFVWGALLGACRMHGNVELGQRIAGYLMERDPLDHAVYIVLSDIYAKVKRYEDVKRIWNFMKKMGIKKNSPGCSMIDVGGQVREFSLKGTEEELLKEINWVLDGISAALKSGRHEHVETEFVFE</sequence>
<gene>
    <name evidence="4" type="primary">PCMP-H61</name>
    <name evidence="4" type="ORF">MA16_Dca016180</name>
</gene>
<dbReference type="GO" id="GO:0003729">
    <property type="term" value="F:mRNA binding"/>
    <property type="evidence" value="ECO:0007669"/>
    <property type="project" value="UniProtKB-ARBA"/>
</dbReference>
<dbReference type="PROSITE" id="PS51375">
    <property type="entry name" value="PPR"/>
    <property type="match status" value="4"/>
</dbReference>
<dbReference type="NCBIfam" id="TIGR00756">
    <property type="entry name" value="PPR"/>
    <property type="match status" value="4"/>
</dbReference>
<proteinExistence type="inferred from homology"/>
<protein>
    <submittedName>
        <fullName evidence="4">Pentatricopeptide repeat-containing protein</fullName>
    </submittedName>
</protein>
<dbReference type="PANTHER" id="PTHR47926">
    <property type="entry name" value="PENTATRICOPEPTIDE REPEAT-CONTAINING PROTEIN"/>
    <property type="match status" value="1"/>
</dbReference>
<dbReference type="Gene3D" id="1.25.40.10">
    <property type="entry name" value="Tetratricopeptide repeat domain"/>
    <property type="match status" value="4"/>
</dbReference>
<feature type="repeat" description="PPR" evidence="3">
    <location>
        <begin position="184"/>
        <end position="214"/>
    </location>
</feature>
<comment type="similarity">
    <text evidence="1">Belongs to the PPR family. PCMP-H subfamily.</text>
</comment>
<dbReference type="InterPro" id="IPR011990">
    <property type="entry name" value="TPR-like_helical_dom_sf"/>
</dbReference>
<dbReference type="STRING" id="906689.A0A2I0WBT0"/>
<feature type="repeat" description="PPR" evidence="3">
    <location>
        <begin position="456"/>
        <end position="490"/>
    </location>
</feature>
<evidence type="ECO:0000313" key="5">
    <source>
        <dbReference type="Proteomes" id="UP000233837"/>
    </source>
</evidence>
<feature type="repeat" description="PPR" evidence="3">
    <location>
        <begin position="319"/>
        <end position="353"/>
    </location>
</feature>
<evidence type="ECO:0000256" key="3">
    <source>
        <dbReference type="PROSITE-ProRule" id="PRU00708"/>
    </source>
</evidence>
<dbReference type="Pfam" id="PF20431">
    <property type="entry name" value="E_motif"/>
    <property type="match status" value="1"/>
</dbReference>
<dbReference type="EMBL" id="KZ502784">
    <property type="protein sequence ID" value="PKU73113.1"/>
    <property type="molecule type" value="Genomic_DNA"/>
</dbReference>
<keyword evidence="5" id="KW-1185">Reference proteome</keyword>
<dbReference type="Proteomes" id="UP000233837">
    <property type="component" value="Unassembled WGS sequence"/>
</dbReference>
<reference evidence="4 5" key="2">
    <citation type="journal article" date="2017" name="Nature">
        <title>The Apostasia genome and the evolution of orchids.</title>
        <authorList>
            <person name="Zhang G.Q."/>
            <person name="Liu K.W."/>
            <person name="Li Z."/>
            <person name="Lohaus R."/>
            <person name="Hsiao Y.Y."/>
            <person name="Niu S.C."/>
            <person name="Wang J.Y."/>
            <person name="Lin Y.C."/>
            <person name="Xu Q."/>
            <person name="Chen L.J."/>
            <person name="Yoshida K."/>
            <person name="Fujiwara S."/>
            <person name="Wang Z.W."/>
            <person name="Zhang Y.Q."/>
            <person name="Mitsuda N."/>
            <person name="Wang M."/>
            <person name="Liu G.H."/>
            <person name="Pecoraro L."/>
            <person name="Huang H.X."/>
            <person name="Xiao X.J."/>
            <person name="Lin M."/>
            <person name="Wu X.Y."/>
            <person name="Wu W.L."/>
            <person name="Chen Y.Y."/>
            <person name="Chang S.B."/>
            <person name="Sakamoto S."/>
            <person name="Ohme-Takagi M."/>
            <person name="Yagi M."/>
            <person name="Zeng S.J."/>
            <person name="Shen C.Y."/>
            <person name="Yeh C.M."/>
            <person name="Luo Y.B."/>
            <person name="Tsai W.C."/>
            <person name="Van de Peer Y."/>
            <person name="Liu Z.J."/>
        </authorList>
    </citation>
    <scope>NUCLEOTIDE SEQUENCE [LARGE SCALE GENOMIC DNA]</scope>
    <source>
        <tissue evidence="4">The whole plant</tissue>
    </source>
</reference>
<reference evidence="4 5" key="1">
    <citation type="journal article" date="2016" name="Sci. Rep.">
        <title>The Dendrobium catenatum Lindl. genome sequence provides insights into polysaccharide synthase, floral development and adaptive evolution.</title>
        <authorList>
            <person name="Zhang G.Q."/>
            <person name="Xu Q."/>
            <person name="Bian C."/>
            <person name="Tsai W.C."/>
            <person name="Yeh C.M."/>
            <person name="Liu K.W."/>
            <person name="Yoshida K."/>
            <person name="Zhang L.S."/>
            <person name="Chang S.B."/>
            <person name="Chen F."/>
            <person name="Shi Y."/>
            <person name="Su Y.Y."/>
            <person name="Zhang Y.Q."/>
            <person name="Chen L.J."/>
            <person name="Yin Y."/>
            <person name="Lin M."/>
            <person name="Huang H."/>
            <person name="Deng H."/>
            <person name="Wang Z.W."/>
            <person name="Zhu S.L."/>
            <person name="Zhao X."/>
            <person name="Deng C."/>
            <person name="Niu S.C."/>
            <person name="Huang J."/>
            <person name="Wang M."/>
            <person name="Liu G.H."/>
            <person name="Yang H.J."/>
            <person name="Xiao X.J."/>
            <person name="Hsiao Y.Y."/>
            <person name="Wu W.L."/>
            <person name="Chen Y.Y."/>
            <person name="Mitsuda N."/>
            <person name="Ohme-Takagi M."/>
            <person name="Luo Y.B."/>
            <person name="Van de Peer Y."/>
            <person name="Liu Z.J."/>
        </authorList>
    </citation>
    <scope>NUCLEOTIDE SEQUENCE [LARGE SCALE GENOMIC DNA]</scope>
    <source>
        <tissue evidence="4">The whole plant</tissue>
    </source>
</reference>
<evidence type="ECO:0000313" key="4">
    <source>
        <dbReference type="EMBL" id="PKU73113.1"/>
    </source>
</evidence>